<evidence type="ECO:0000313" key="1">
    <source>
        <dbReference type="EMBL" id="MBT2188629.1"/>
    </source>
</evidence>
<proteinExistence type="predicted"/>
<dbReference type="Pfam" id="PF11171">
    <property type="entry name" value="DUF2958"/>
    <property type="match status" value="1"/>
</dbReference>
<dbReference type="EMBL" id="JAHGAW010000012">
    <property type="protein sequence ID" value="MBT2188629.1"/>
    <property type="molecule type" value="Genomic_DNA"/>
</dbReference>
<evidence type="ECO:0000313" key="2">
    <source>
        <dbReference type="Proteomes" id="UP001138757"/>
    </source>
</evidence>
<dbReference type="AlphaFoldDB" id="A0A9X1DEV4"/>
<dbReference type="InterPro" id="IPR021341">
    <property type="entry name" value="DUF2958"/>
</dbReference>
<organism evidence="1 2">
    <name type="scientific">Sphingobium nicotianae</name>
    <dbReference type="NCBI Taxonomy" id="2782607"/>
    <lineage>
        <taxon>Bacteria</taxon>
        <taxon>Pseudomonadati</taxon>
        <taxon>Pseudomonadota</taxon>
        <taxon>Alphaproteobacteria</taxon>
        <taxon>Sphingomonadales</taxon>
        <taxon>Sphingomonadaceae</taxon>
        <taxon>Sphingobium</taxon>
    </lineage>
</organism>
<dbReference type="Proteomes" id="UP001138757">
    <property type="component" value="Unassembled WGS sequence"/>
</dbReference>
<dbReference type="RefSeq" id="WP_214624889.1">
    <property type="nucleotide sequence ID" value="NZ_JAHGAW010000012.1"/>
</dbReference>
<name>A0A9X1DEV4_9SPHN</name>
<gene>
    <name evidence="1" type="ORF">KK488_16875</name>
</gene>
<comment type="caution">
    <text evidence="1">The sequence shown here is derived from an EMBL/GenBank/DDBJ whole genome shotgun (WGS) entry which is preliminary data.</text>
</comment>
<reference evidence="1" key="1">
    <citation type="submission" date="2021-05" db="EMBL/GenBank/DDBJ databases">
        <title>Genome of Sphingobium sp. strain.</title>
        <authorList>
            <person name="Fan R."/>
        </authorList>
    </citation>
    <scope>NUCLEOTIDE SEQUENCE</scope>
    <source>
        <strain evidence="1">H33</strain>
    </source>
</reference>
<keyword evidence="2" id="KW-1185">Reference proteome</keyword>
<accession>A0A9X1DEV4</accession>
<protein>
    <submittedName>
        <fullName evidence="1">DUF2958 domain-containing protein</fullName>
    </submittedName>
</protein>
<sequence>MILLTPDLRFALRANAINHRAAQRDEKPEPDPVPVLKLFNPVGAATWLATELDEDGDTLFGLADLGFGCPELGYFSLSEIASVRLPFGLCIEQDIAFATPHSLSVWADAARRTGSILSAQQELRSAGVNQLPPRGG</sequence>